<accession>A0A4Y7QDZ6</accession>
<keyword evidence="2" id="KW-1185">Reference proteome</keyword>
<dbReference type="STRING" id="50990.A0A4Y7QDZ6"/>
<gene>
    <name evidence="1" type="ORF">BD410DRAFT_716917</name>
</gene>
<dbReference type="VEuPathDB" id="FungiDB:BD410DRAFT_716917"/>
<dbReference type="Proteomes" id="UP000294933">
    <property type="component" value="Unassembled WGS sequence"/>
</dbReference>
<feature type="non-terminal residue" evidence="1">
    <location>
        <position position="1"/>
    </location>
</feature>
<proteinExistence type="predicted"/>
<protein>
    <submittedName>
        <fullName evidence="1">Uncharacterized protein</fullName>
    </submittedName>
</protein>
<name>A0A4Y7QDZ6_9AGAM</name>
<dbReference type="AlphaFoldDB" id="A0A4Y7QDZ6"/>
<dbReference type="OrthoDB" id="2563978at2759"/>
<evidence type="ECO:0000313" key="1">
    <source>
        <dbReference type="EMBL" id="TDL25844.1"/>
    </source>
</evidence>
<reference evidence="1 2" key="1">
    <citation type="submission" date="2018-06" db="EMBL/GenBank/DDBJ databases">
        <title>A transcriptomic atlas of mushroom development highlights an independent origin of complex multicellularity.</title>
        <authorList>
            <consortium name="DOE Joint Genome Institute"/>
            <person name="Krizsan K."/>
            <person name="Almasi E."/>
            <person name="Merenyi Z."/>
            <person name="Sahu N."/>
            <person name="Viragh M."/>
            <person name="Koszo T."/>
            <person name="Mondo S."/>
            <person name="Kiss B."/>
            <person name="Balint B."/>
            <person name="Kues U."/>
            <person name="Barry K."/>
            <person name="Hegedus J.C."/>
            <person name="Henrissat B."/>
            <person name="Johnson J."/>
            <person name="Lipzen A."/>
            <person name="Ohm R."/>
            <person name="Nagy I."/>
            <person name="Pangilinan J."/>
            <person name="Yan J."/>
            <person name="Xiong Y."/>
            <person name="Grigoriev I.V."/>
            <person name="Hibbett D.S."/>
            <person name="Nagy L.G."/>
        </authorList>
    </citation>
    <scope>NUCLEOTIDE SEQUENCE [LARGE SCALE GENOMIC DNA]</scope>
    <source>
        <strain evidence="1 2">SZMC22713</strain>
    </source>
</reference>
<organism evidence="1 2">
    <name type="scientific">Rickenella mellea</name>
    <dbReference type="NCBI Taxonomy" id="50990"/>
    <lineage>
        <taxon>Eukaryota</taxon>
        <taxon>Fungi</taxon>
        <taxon>Dikarya</taxon>
        <taxon>Basidiomycota</taxon>
        <taxon>Agaricomycotina</taxon>
        <taxon>Agaricomycetes</taxon>
        <taxon>Hymenochaetales</taxon>
        <taxon>Rickenellaceae</taxon>
        <taxon>Rickenella</taxon>
    </lineage>
</organism>
<evidence type="ECO:0000313" key="2">
    <source>
        <dbReference type="Proteomes" id="UP000294933"/>
    </source>
</evidence>
<dbReference type="EMBL" id="ML170163">
    <property type="protein sequence ID" value="TDL25844.1"/>
    <property type="molecule type" value="Genomic_DNA"/>
</dbReference>
<sequence>FAVTTMTQPTQELPPWLSASTFTTDVGGIQQTGTSVVNLPLTYFGPSVSLILFD</sequence>